<accession>A0AAV2IFN5</accession>
<proteinExistence type="predicted"/>
<evidence type="ECO:0000313" key="2">
    <source>
        <dbReference type="Proteomes" id="UP001497497"/>
    </source>
</evidence>
<keyword evidence="2" id="KW-1185">Reference proteome</keyword>
<gene>
    <name evidence="1" type="ORF">GSLYS_00017964001</name>
</gene>
<protein>
    <submittedName>
        <fullName evidence="1">Uncharacterized protein</fullName>
    </submittedName>
</protein>
<name>A0AAV2IFN5_LYMST</name>
<organism evidence="1 2">
    <name type="scientific">Lymnaea stagnalis</name>
    <name type="common">Great pond snail</name>
    <name type="synonym">Helix stagnalis</name>
    <dbReference type="NCBI Taxonomy" id="6523"/>
    <lineage>
        <taxon>Eukaryota</taxon>
        <taxon>Metazoa</taxon>
        <taxon>Spiralia</taxon>
        <taxon>Lophotrochozoa</taxon>
        <taxon>Mollusca</taxon>
        <taxon>Gastropoda</taxon>
        <taxon>Heterobranchia</taxon>
        <taxon>Euthyneura</taxon>
        <taxon>Panpulmonata</taxon>
        <taxon>Hygrophila</taxon>
        <taxon>Lymnaeoidea</taxon>
        <taxon>Lymnaeidae</taxon>
        <taxon>Lymnaea</taxon>
    </lineage>
</organism>
<dbReference type="AlphaFoldDB" id="A0AAV2IFN5"/>
<dbReference type="EMBL" id="CAXITT010000622">
    <property type="protein sequence ID" value="CAL1544451.1"/>
    <property type="molecule type" value="Genomic_DNA"/>
</dbReference>
<evidence type="ECO:0000313" key="1">
    <source>
        <dbReference type="EMBL" id="CAL1544451.1"/>
    </source>
</evidence>
<comment type="caution">
    <text evidence="1">The sequence shown here is derived from an EMBL/GenBank/DDBJ whole genome shotgun (WGS) entry which is preliminary data.</text>
</comment>
<reference evidence="1 2" key="1">
    <citation type="submission" date="2024-04" db="EMBL/GenBank/DDBJ databases">
        <authorList>
            <consortium name="Genoscope - CEA"/>
            <person name="William W."/>
        </authorList>
    </citation>
    <scope>NUCLEOTIDE SEQUENCE [LARGE SCALE GENOMIC DNA]</scope>
</reference>
<dbReference type="Proteomes" id="UP001497497">
    <property type="component" value="Unassembled WGS sequence"/>
</dbReference>
<sequence length="122" mass="13391">MTTAHHIPFLHKGLTGRCSVWQCVPFPSSFCGDWSGLLWILQSLVSGRGYPSCSRLLQSLAPMMACYAQSPTGTAIHWSQASPGRNKRRWAMNNPSGVTNHAAVNSEDRVQTIPLVLLTLLL</sequence>